<dbReference type="HOGENOM" id="CLU_098720_0_0_1"/>
<name>K3UGA9_FUSPC</name>
<evidence type="ECO:0000313" key="2">
    <source>
        <dbReference type="EMBL" id="EKJ70811.1"/>
    </source>
</evidence>
<reference evidence="2 3" key="1">
    <citation type="journal article" date="2012" name="PLoS Pathog.">
        <title>Comparative pathogenomics reveals horizontally acquired novel virulence genes in fungi infecting cereal hosts.</title>
        <authorList>
            <person name="Gardiner D.M."/>
            <person name="McDonald M.C."/>
            <person name="Covarelli L."/>
            <person name="Solomon P.S."/>
            <person name="Rusu A.G."/>
            <person name="Marshall M."/>
            <person name="Kazan K."/>
            <person name="Chakraborty S."/>
            <person name="McDonald B.A."/>
            <person name="Manners J.M."/>
        </authorList>
    </citation>
    <scope>NUCLEOTIDE SEQUENCE [LARGE SCALE GENOMIC DNA]</scope>
    <source>
        <strain evidence="2 3">CS3096</strain>
    </source>
</reference>
<dbReference type="RefSeq" id="XP_009260355.1">
    <property type="nucleotide sequence ID" value="XM_009262080.1"/>
</dbReference>
<dbReference type="OrthoDB" id="4995795at2759"/>
<feature type="region of interest" description="Disordered" evidence="1">
    <location>
        <begin position="25"/>
        <end position="77"/>
    </location>
</feature>
<evidence type="ECO:0000313" key="3">
    <source>
        <dbReference type="Proteomes" id="UP000007978"/>
    </source>
</evidence>
<dbReference type="Proteomes" id="UP000007978">
    <property type="component" value="Chromosome 2"/>
</dbReference>
<accession>K3UGA9</accession>
<keyword evidence="3" id="KW-1185">Reference proteome</keyword>
<dbReference type="KEGG" id="fpu:FPSE_08962"/>
<sequence length="246" mass="27837">MSPEKYEGKPLRGAPLCKNHFLDHVLGHKTKSKEPTRIQPRRVAKDKHLLVNTNTKKRQSDEELSSSSTKRRKINKPFTSLLEQQVSQITEQAEEKGSHNCSFGPAPWECHKCVSHFAEFVVEKLTIVKPEAPVANMATIGKILKLNSRMDFEEGEMITFEWEDNCFTDQPIMIAHMQKTRGNCNVTSIIDTITLTIAEHWDKHTSPYLSSFPCVIAPCDIKLSDVCLRVPCQLPILVLLKSGKQA</sequence>
<evidence type="ECO:0000256" key="1">
    <source>
        <dbReference type="SAM" id="MobiDB-lite"/>
    </source>
</evidence>
<gene>
    <name evidence="2" type="ORF">FPSE_08962</name>
</gene>
<protein>
    <submittedName>
        <fullName evidence="2">Uncharacterized protein</fullName>
    </submittedName>
</protein>
<comment type="caution">
    <text evidence="2">The sequence shown here is derived from an EMBL/GenBank/DDBJ whole genome shotgun (WGS) entry which is preliminary data.</text>
</comment>
<feature type="compositionally biased region" description="Basic and acidic residues" evidence="1">
    <location>
        <begin position="25"/>
        <end position="36"/>
    </location>
</feature>
<organism evidence="2 3">
    <name type="scientific">Fusarium pseudograminearum (strain CS3096)</name>
    <name type="common">Wheat and barley crown-rot fungus</name>
    <dbReference type="NCBI Taxonomy" id="1028729"/>
    <lineage>
        <taxon>Eukaryota</taxon>
        <taxon>Fungi</taxon>
        <taxon>Dikarya</taxon>
        <taxon>Ascomycota</taxon>
        <taxon>Pezizomycotina</taxon>
        <taxon>Sordariomycetes</taxon>
        <taxon>Hypocreomycetidae</taxon>
        <taxon>Hypocreales</taxon>
        <taxon>Nectriaceae</taxon>
        <taxon>Fusarium</taxon>
    </lineage>
</organism>
<dbReference type="GeneID" id="20367580"/>
<proteinExistence type="predicted"/>
<dbReference type="EMBL" id="AFNW01000302">
    <property type="protein sequence ID" value="EKJ70811.1"/>
    <property type="molecule type" value="Genomic_DNA"/>
</dbReference>
<dbReference type="AlphaFoldDB" id="K3UGA9"/>